<dbReference type="CDD" id="cd06267">
    <property type="entry name" value="PBP1_LacI_sugar_binding-like"/>
    <property type="match status" value="1"/>
</dbReference>
<accession>A0A4R3KVK8</accession>
<proteinExistence type="predicted"/>
<evidence type="ECO:0000256" key="1">
    <source>
        <dbReference type="ARBA" id="ARBA00023015"/>
    </source>
</evidence>
<dbReference type="Pfam" id="PF00532">
    <property type="entry name" value="Peripla_BP_1"/>
    <property type="match status" value="1"/>
</dbReference>
<reference evidence="5 6" key="1">
    <citation type="submission" date="2019-03" db="EMBL/GenBank/DDBJ databases">
        <title>Genomic Encyclopedia of Type Strains, Phase IV (KMG-IV): sequencing the most valuable type-strain genomes for metagenomic binning, comparative biology and taxonomic classification.</title>
        <authorList>
            <person name="Goeker M."/>
        </authorList>
    </citation>
    <scope>NUCLEOTIDE SEQUENCE [LARGE SCALE GENOMIC DNA]</scope>
    <source>
        <strain evidence="5 6">DSM 21100</strain>
    </source>
</reference>
<keyword evidence="3" id="KW-0804">Transcription</keyword>
<dbReference type="AlphaFoldDB" id="A0A4R3KVK8"/>
<organism evidence="5 6">
    <name type="scientific">Anseongella ginsenosidimutans</name>
    <dbReference type="NCBI Taxonomy" id="496056"/>
    <lineage>
        <taxon>Bacteria</taxon>
        <taxon>Pseudomonadati</taxon>
        <taxon>Bacteroidota</taxon>
        <taxon>Sphingobacteriia</taxon>
        <taxon>Sphingobacteriales</taxon>
        <taxon>Sphingobacteriaceae</taxon>
        <taxon>Anseongella</taxon>
    </lineage>
</organism>
<comment type="caution">
    <text evidence="5">The sequence shown here is derived from an EMBL/GenBank/DDBJ whole genome shotgun (WGS) entry which is preliminary data.</text>
</comment>
<dbReference type="PROSITE" id="PS50932">
    <property type="entry name" value="HTH_LACI_2"/>
    <property type="match status" value="1"/>
</dbReference>
<dbReference type="InterPro" id="IPR000843">
    <property type="entry name" value="HTH_LacI"/>
</dbReference>
<dbReference type="InterPro" id="IPR028082">
    <property type="entry name" value="Peripla_BP_I"/>
</dbReference>
<sequence length="332" mass="36995">MITIKELAQRLNLSPSTVSKALHDYPGIGLVTKEKVKALAKELHYVPNQAAIHFKQQKTFTLGVILPSLLDQFYSLAVNGIENYTMDHDYSVLICQSHENVEREKQLLSIMQRNRVDGLIISVTKNTTDYSHITDLQRSGVPVVFFVRKPTQLPCHNVTSDVYKGALEAVELLIKRGHRRIGYINGPVSWVASTERFLGYRDALLQHEIAYDPTLVKVSDLTSGGNHGAIKALLASPQPPTAILAFKDYVMLDALQYLKKARAATDGQAIEFIGFGALPLFEYLDKQPLASIQEQPYQIGEKAANLLLDLIRNPGAEIPFQQVALPCNLKVY</sequence>
<keyword evidence="6" id="KW-1185">Reference proteome</keyword>
<dbReference type="EMBL" id="SMAD01000002">
    <property type="protein sequence ID" value="TCS88964.1"/>
    <property type="molecule type" value="Genomic_DNA"/>
</dbReference>
<dbReference type="SUPFAM" id="SSF47413">
    <property type="entry name" value="lambda repressor-like DNA-binding domains"/>
    <property type="match status" value="1"/>
</dbReference>
<evidence type="ECO:0000259" key="4">
    <source>
        <dbReference type="PROSITE" id="PS50932"/>
    </source>
</evidence>
<evidence type="ECO:0000256" key="2">
    <source>
        <dbReference type="ARBA" id="ARBA00023125"/>
    </source>
</evidence>
<dbReference type="RefSeq" id="WP_132128071.1">
    <property type="nucleotide sequence ID" value="NZ_CP042432.1"/>
</dbReference>
<evidence type="ECO:0000313" key="5">
    <source>
        <dbReference type="EMBL" id="TCS88964.1"/>
    </source>
</evidence>
<dbReference type="SMART" id="SM00354">
    <property type="entry name" value="HTH_LACI"/>
    <property type="match status" value="1"/>
</dbReference>
<protein>
    <submittedName>
        <fullName evidence="5">LacI family transcriptional regulator</fullName>
    </submittedName>
</protein>
<feature type="domain" description="HTH lacI-type" evidence="4">
    <location>
        <begin position="2"/>
        <end position="56"/>
    </location>
</feature>
<keyword evidence="1" id="KW-0805">Transcription regulation</keyword>
<dbReference type="OrthoDB" id="9803256at2"/>
<dbReference type="PANTHER" id="PTHR30146:SF109">
    <property type="entry name" value="HTH-TYPE TRANSCRIPTIONAL REGULATOR GALS"/>
    <property type="match status" value="1"/>
</dbReference>
<dbReference type="InterPro" id="IPR001761">
    <property type="entry name" value="Peripla_BP/Lac1_sug-bd_dom"/>
</dbReference>
<dbReference type="Proteomes" id="UP000295807">
    <property type="component" value="Unassembled WGS sequence"/>
</dbReference>
<dbReference type="GO" id="GO:0003700">
    <property type="term" value="F:DNA-binding transcription factor activity"/>
    <property type="evidence" value="ECO:0007669"/>
    <property type="project" value="TreeGrafter"/>
</dbReference>
<dbReference type="PANTHER" id="PTHR30146">
    <property type="entry name" value="LACI-RELATED TRANSCRIPTIONAL REPRESSOR"/>
    <property type="match status" value="1"/>
</dbReference>
<evidence type="ECO:0000256" key="3">
    <source>
        <dbReference type="ARBA" id="ARBA00023163"/>
    </source>
</evidence>
<evidence type="ECO:0000313" key="6">
    <source>
        <dbReference type="Proteomes" id="UP000295807"/>
    </source>
</evidence>
<dbReference type="Gene3D" id="3.40.50.2300">
    <property type="match status" value="2"/>
</dbReference>
<dbReference type="SUPFAM" id="SSF53822">
    <property type="entry name" value="Periplasmic binding protein-like I"/>
    <property type="match status" value="1"/>
</dbReference>
<name>A0A4R3KVK8_9SPHI</name>
<dbReference type="Pfam" id="PF00356">
    <property type="entry name" value="LacI"/>
    <property type="match status" value="1"/>
</dbReference>
<dbReference type="GO" id="GO:0000976">
    <property type="term" value="F:transcription cis-regulatory region binding"/>
    <property type="evidence" value="ECO:0007669"/>
    <property type="project" value="TreeGrafter"/>
</dbReference>
<dbReference type="Gene3D" id="1.10.260.40">
    <property type="entry name" value="lambda repressor-like DNA-binding domains"/>
    <property type="match status" value="1"/>
</dbReference>
<keyword evidence="2" id="KW-0238">DNA-binding</keyword>
<dbReference type="InterPro" id="IPR010982">
    <property type="entry name" value="Lambda_DNA-bd_dom_sf"/>
</dbReference>
<gene>
    <name evidence="5" type="ORF">EDD80_102155</name>
</gene>
<dbReference type="CDD" id="cd01392">
    <property type="entry name" value="HTH_LacI"/>
    <property type="match status" value="1"/>
</dbReference>